<dbReference type="SMART" id="SM00530">
    <property type="entry name" value="HTH_XRE"/>
    <property type="match status" value="1"/>
</dbReference>
<keyword evidence="3" id="KW-1185">Reference proteome</keyword>
<dbReference type="GO" id="GO:0003677">
    <property type="term" value="F:DNA binding"/>
    <property type="evidence" value="ECO:0007669"/>
    <property type="project" value="InterPro"/>
</dbReference>
<protein>
    <submittedName>
        <fullName evidence="2">Helix-turn-helix</fullName>
    </submittedName>
</protein>
<dbReference type="PROSITE" id="PS50943">
    <property type="entry name" value="HTH_CROC1"/>
    <property type="match status" value="1"/>
</dbReference>
<accession>A0A1T5JK84</accession>
<dbReference type="CDD" id="cd00093">
    <property type="entry name" value="HTH_XRE"/>
    <property type="match status" value="1"/>
</dbReference>
<dbReference type="EMBL" id="FUZQ01000002">
    <property type="protein sequence ID" value="SKC51815.1"/>
    <property type="molecule type" value="Genomic_DNA"/>
</dbReference>
<dbReference type="Gene3D" id="1.10.260.40">
    <property type="entry name" value="lambda repressor-like DNA-binding domains"/>
    <property type="match status" value="1"/>
</dbReference>
<evidence type="ECO:0000259" key="1">
    <source>
        <dbReference type="PROSITE" id="PS50943"/>
    </source>
</evidence>
<organism evidence="2 3">
    <name type="scientific">Krasilnikoviella flava</name>
    <dbReference type="NCBI Taxonomy" id="526729"/>
    <lineage>
        <taxon>Bacteria</taxon>
        <taxon>Bacillati</taxon>
        <taxon>Actinomycetota</taxon>
        <taxon>Actinomycetes</taxon>
        <taxon>Micrococcales</taxon>
        <taxon>Promicromonosporaceae</taxon>
        <taxon>Krasilnikoviella</taxon>
    </lineage>
</organism>
<dbReference type="InterPro" id="IPR010982">
    <property type="entry name" value="Lambda_DNA-bd_dom_sf"/>
</dbReference>
<evidence type="ECO:0000313" key="3">
    <source>
        <dbReference type="Proteomes" id="UP000189777"/>
    </source>
</evidence>
<dbReference type="RefSeq" id="WP_079572916.1">
    <property type="nucleotide sequence ID" value="NZ_FUZQ01000002.1"/>
</dbReference>
<dbReference type="InterPro" id="IPR001387">
    <property type="entry name" value="Cro/C1-type_HTH"/>
</dbReference>
<sequence length="88" mass="9282">MSAPTWFRARTGPALGTAIKRARERALLSQDELAEAAGTSRPTVSRLERGASVASGTVIELASACGYEIVLVPRGSRITVEPRDEGKG</sequence>
<dbReference type="Pfam" id="PF01381">
    <property type="entry name" value="HTH_3"/>
    <property type="match status" value="1"/>
</dbReference>
<dbReference type="AlphaFoldDB" id="A0A1T5JK84"/>
<evidence type="ECO:0000313" key="2">
    <source>
        <dbReference type="EMBL" id="SKC51815.1"/>
    </source>
</evidence>
<gene>
    <name evidence="2" type="ORF">SAMN04324258_1475</name>
</gene>
<reference evidence="2 3" key="1">
    <citation type="submission" date="2017-02" db="EMBL/GenBank/DDBJ databases">
        <authorList>
            <person name="Peterson S.W."/>
        </authorList>
    </citation>
    <scope>NUCLEOTIDE SEQUENCE [LARGE SCALE GENOMIC DNA]</scope>
    <source>
        <strain evidence="2 3">DSM 21481</strain>
    </source>
</reference>
<dbReference type="STRING" id="526729.SAMN04324258_1475"/>
<proteinExistence type="predicted"/>
<dbReference type="OrthoDB" id="4829428at2"/>
<name>A0A1T5JK84_9MICO</name>
<feature type="domain" description="HTH cro/C1-type" evidence="1">
    <location>
        <begin position="19"/>
        <end position="72"/>
    </location>
</feature>
<dbReference type="Proteomes" id="UP000189777">
    <property type="component" value="Unassembled WGS sequence"/>
</dbReference>
<dbReference type="SUPFAM" id="SSF47413">
    <property type="entry name" value="lambda repressor-like DNA-binding domains"/>
    <property type="match status" value="1"/>
</dbReference>